<keyword evidence="8" id="KW-0539">Nucleus</keyword>
<evidence type="ECO:0000256" key="2">
    <source>
        <dbReference type="ARBA" id="ARBA00004496"/>
    </source>
</evidence>
<dbReference type="EMBL" id="JAPFFM010000007">
    <property type="protein sequence ID" value="KAJ6757536.1"/>
    <property type="molecule type" value="Genomic_DNA"/>
</dbReference>
<comment type="subcellular location">
    <subcellularLocation>
        <location evidence="2">Cytoplasm</location>
    </subcellularLocation>
    <subcellularLocation>
        <location evidence="1">Nucleus</location>
    </subcellularLocation>
</comment>
<dbReference type="AlphaFoldDB" id="A0A9Q0W018"/>
<keyword evidence="5" id="KW-0678">Repressor</keyword>
<dbReference type="Pfam" id="PF04065">
    <property type="entry name" value="Not3"/>
    <property type="match status" value="1"/>
</dbReference>
<evidence type="ECO:0000256" key="8">
    <source>
        <dbReference type="ARBA" id="ARBA00023242"/>
    </source>
</evidence>
<dbReference type="Gene3D" id="2.30.30.1020">
    <property type="entry name" value="CCR4-NOT complex subunit 2/3/5, C-terminal domain"/>
    <property type="match status" value="1"/>
</dbReference>
<evidence type="ECO:0000259" key="12">
    <source>
        <dbReference type="Pfam" id="PF04065"/>
    </source>
</evidence>
<evidence type="ECO:0000256" key="4">
    <source>
        <dbReference type="ARBA" id="ARBA00022490"/>
    </source>
</evidence>
<feature type="domain" description="NOT2/NOT3/NOT5 C-terminal" evidence="13">
    <location>
        <begin position="610"/>
        <end position="716"/>
    </location>
</feature>
<dbReference type="Gene3D" id="3.20.20.80">
    <property type="entry name" value="Glycosidases"/>
    <property type="match status" value="1"/>
</dbReference>
<dbReference type="InterPro" id="IPR017853">
    <property type="entry name" value="GH"/>
</dbReference>
<dbReference type="GO" id="GO:0005634">
    <property type="term" value="C:nucleus"/>
    <property type="evidence" value="ECO:0007669"/>
    <property type="project" value="UniProtKB-SubCell"/>
</dbReference>
<feature type="chain" id="PRO_5040342256" evidence="11">
    <location>
        <begin position="23"/>
        <end position="800"/>
    </location>
</feature>
<keyword evidence="10" id="KW-0472">Membrane</keyword>
<feature type="region of interest" description="Disordered" evidence="9">
    <location>
        <begin position="465"/>
        <end position="486"/>
    </location>
</feature>
<protein>
    <submittedName>
        <fullName evidence="14">CCR4 NOT-RELATED</fullName>
    </submittedName>
</protein>
<dbReference type="Pfam" id="PF04153">
    <property type="entry name" value="NOT2_3_5_C"/>
    <property type="match status" value="1"/>
</dbReference>
<evidence type="ECO:0000256" key="1">
    <source>
        <dbReference type="ARBA" id="ARBA00004123"/>
    </source>
</evidence>
<keyword evidence="10" id="KW-1133">Transmembrane helix</keyword>
<evidence type="ECO:0000256" key="5">
    <source>
        <dbReference type="ARBA" id="ARBA00022491"/>
    </source>
</evidence>
<dbReference type="InterPro" id="IPR007207">
    <property type="entry name" value="Not_N"/>
</dbReference>
<comment type="caution">
    <text evidence="14">The sequence shown here is derived from an EMBL/GenBank/DDBJ whole genome shotgun (WGS) entry which is preliminary data.</text>
</comment>
<evidence type="ECO:0000256" key="3">
    <source>
        <dbReference type="ARBA" id="ARBA00007682"/>
    </source>
</evidence>
<feature type="compositionally biased region" description="Low complexity" evidence="9">
    <location>
        <begin position="201"/>
        <end position="217"/>
    </location>
</feature>
<keyword evidence="11" id="KW-0732">Signal</keyword>
<feature type="transmembrane region" description="Helical" evidence="10">
    <location>
        <begin position="782"/>
        <end position="799"/>
    </location>
</feature>
<dbReference type="GO" id="GO:0006355">
    <property type="term" value="P:regulation of DNA-templated transcription"/>
    <property type="evidence" value="ECO:0007669"/>
    <property type="project" value="InterPro"/>
</dbReference>
<evidence type="ECO:0000256" key="6">
    <source>
        <dbReference type="ARBA" id="ARBA00023015"/>
    </source>
</evidence>
<dbReference type="InterPro" id="IPR040168">
    <property type="entry name" value="Not2/3/5"/>
</dbReference>
<feature type="domain" description="CCR4-Not complex component Not N-terminal" evidence="12">
    <location>
        <begin position="85"/>
        <end position="171"/>
    </location>
</feature>
<evidence type="ECO:0000313" key="15">
    <source>
        <dbReference type="Proteomes" id="UP001151752"/>
    </source>
</evidence>
<evidence type="ECO:0000256" key="9">
    <source>
        <dbReference type="SAM" id="MobiDB-lite"/>
    </source>
</evidence>
<dbReference type="Proteomes" id="UP001151752">
    <property type="component" value="Chromosome 13"/>
</dbReference>
<feature type="region of interest" description="Disordered" evidence="9">
    <location>
        <begin position="188"/>
        <end position="245"/>
    </location>
</feature>
<dbReference type="GO" id="GO:0005975">
    <property type="term" value="P:carbohydrate metabolic process"/>
    <property type="evidence" value="ECO:0007669"/>
    <property type="project" value="InterPro"/>
</dbReference>
<comment type="similarity">
    <text evidence="3">Belongs to the CNOT2/3/5 family.</text>
</comment>
<dbReference type="GO" id="GO:0005737">
    <property type="term" value="C:cytoplasm"/>
    <property type="evidence" value="ECO:0007669"/>
    <property type="project" value="UniProtKB-SubCell"/>
</dbReference>
<feature type="compositionally biased region" description="Polar residues" evidence="9">
    <location>
        <begin position="465"/>
        <end position="478"/>
    </location>
</feature>
<dbReference type="FunFam" id="2.30.30.1020:FF:000003">
    <property type="entry name" value="CCR4-NOT transcription complex subunit 3 isoform X1"/>
    <property type="match status" value="1"/>
</dbReference>
<keyword evidence="7" id="KW-0804">Transcription</keyword>
<feature type="compositionally biased region" description="Polar residues" evidence="9">
    <location>
        <begin position="290"/>
        <end position="300"/>
    </location>
</feature>
<evidence type="ECO:0000256" key="10">
    <source>
        <dbReference type="SAM" id="Phobius"/>
    </source>
</evidence>
<dbReference type="PANTHER" id="PTHR23326">
    <property type="entry name" value="CCR4 NOT-RELATED"/>
    <property type="match status" value="1"/>
</dbReference>
<evidence type="ECO:0000256" key="7">
    <source>
        <dbReference type="ARBA" id="ARBA00023163"/>
    </source>
</evidence>
<sequence length="800" mass="87442">MGAYWFLRLVLVLGILGSCVHGLGVNWGTMAIRKLSPETVVQMLKDNGILKVKLFDADENTMTALAGSGIEVMVAIPNDQLAIVTEAEIEGLTVKKGKTRPPRLTHLETSITRHKLHIKKLELILRLLDNDELSPEEVNDVKDFLDDYVERNQEDFDDFSDDDDLYNSLPLDKVESLEDLVKIGPPGLVKATGASPHHESAAVQDQADDTASQDSNSGIVARTPRAKSSMVGLSAPSTPTGNHAPISVNVQAQTLPGNSMKEEEVAGFRGRISSPSLADAGLARGISRGGLSNQPSSSIPLSPGVVPSNGARGSVPLASDIAKRNILGTDDRLGSGGMWILVVLVKLATMGGRVFSPLVTGMQWRPGSSFQNQNELGQFRARTEIAPDQREKFLQRLQQVQQQGHSNILGMPPLTGGNHKQFSAQQNPLLQQFNSQSSSVSQASLGHGVQASGFNAVTSAALQQPNSIHRQSSQQVVMSSGAKDPEIGHSTVEEQQLMQNLPEDSTTKSAHTSGLGKSLVYEDELTSPYTMDTSAGASGSLTEHLQVPRDIDLSPGQLLQSSQPSSGLGVIGRRSVSDLGAIGDNLTGSAINSGAMHNQLYNLQMLEAAYHKLPQPKDSERARTYIPRHPAATPPSYPQVQLPMASNPAFWERLSMHSYGTDTMFFAFYYQQNTYQQYLAAKELKKHSWRYHRKYNTWFQRHEEPKVTTDEYMNRGHVCILISMLATRTNKDGVKESRQSSLLSITILKMNSLFRRCVMIACELVACWSNAIEFGGNENTEFGLYFIFLAIFLLLLGHLD</sequence>
<keyword evidence="15" id="KW-1185">Reference proteome</keyword>
<organism evidence="14 15">
    <name type="scientific">Salix koriyanagi</name>
    <dbReference type="NCBI Taxonomy" id="2511006"/>
    <lineage>
        <taxon>Eukaryota</taxon>
        <taxon>Viridiplantae</taxon>
        <taxon>Streptophyta</taxon>
        <taxon>Embryophyta</taxon>
        <taxon>Tracheophyta</taxon>
        <taxon>Spermatophyta</taxon>
        <taxon>Magnoliopsida</taxon>
        <taxon>eudicotyledons</taxon>
        <taxon>Gunneridae</taxon>
        <taxon>Pentapetalae</taxon>
        <taxon>rosids</taxon>
        <taxon>fabids</taxon>
        <taxon>Malpighiales</taxon>
        <taxon>Salicaceae</taxon>
        <taxon>Saliceae</taxon>
        <taxon>Salix</taxon>
    </lineage>
</organism>
<dbReference type="InterPro" id="IPR038635">
    <property type="entry name" value="CCR4-NOT_su2/3/5_C_sf"/>
</dbReference>
<evidence type="ECO:0000256" key="11">
    <source>
        <dbReference type="SAM" id="SignalP"/>
    </source>
</evidence>
<keyword evidence="10" id="KW-0812">Transmembrane</keyword>
<evidence type="ECO:0000259" key="13">
    <source>
        <dbReference type="Pfam" id="PF04153"/>
    </source>
</evidence>
<evidence type="ECO:0000313" key="14">
    <source>
        <dbReference type="EMBL" id="KAJ6757536.1"/>
    </source>
</evidence>
<accession>A0A9Q0W018</accession>
<keyword evidence="4" id="KW-0963">Cytoplasm</keyword>
<reference evidence="14" key="2">
    <citation type="journal article" date="2023" name="Int. J. Mol. Sci.">
        <title>De Novo Assembly and Annotation of 11 Diverse Shrub Willow (Salix) Genomes Reveals Novel Gene Organization in Sex-Linked Regions.</title>
        <authorList>
            <person name="Hyden B."/>
            <person name="Feng K."/>
            <person name="Yates T.B."/>
            <person name="Jawdy S."/>
            <person name="Cereghino C."/>
            <person name="Smart L.B."/>
            <person name="Muchero W."/>
        </authorList>
    </citation>
    <scope>NUCLEOTIDE SEQUENCE</scope>
    <source>
        <tissue evidence="14">Shoot tip</tissue>
    </source>
</reference>
<dbReference type="GO" id="GO:0030015">
    <property type="term" value="C:CCR4-NOT core complex"/>
    <property type="evidence" value="ECO:0007669"/>
    <property type="project" value="InterPro"/>
</dbReference>
<proteinExistence type="inferred from homology"/>
<feature type="signal peptide" evidence="11">
    <location>
        <begin position="1"/>
        <end position="22"/>
    </location>
</feature>
<dbReference type="SUPFAM" id="SSF51445">
    <property type="entry name" value="(Trans)glycosidases"/>
    <property type="match status" value="1"/>
</dbReference>
<reference evidence="14" key="1">
    <citation type="submission" date="2022-11" db="EMBL/GenBank/DDBJ databases">
        <authorList>
            <person name="Hyden B.L."/>
            <person name="Feng K."/>
            <person name="Yates T."/>
            <person name="Jawdy S."/>
            <person name="Smart L.B."/>
            <person name="Muchero W."/>
        </authorList>
    </citation>
    <scope>NUCLEOTIDE SEQUENCE</scope>
    <source>
        <tissue evidence="14">Shoot tip</tissue>
    </source>
</reference>
<gene>
    <name evidence="14" type="ORF">OIU74_026737</name>
</gene>
<dbReference type="InterPro" id="IPR007282">
    <property type="entry name" value="NOT2/3/5_C"/>
</dbReference>
<name>A0A9Q0W018_9ROSI</name>
<keyword evidence="6" id="KW-0805">Transcription regulation</keyword>
<dbReference type="GO" id="GO:0042973">
    <property type="term" value="F:glucan endo-1,3-beta-D-glucosidase activity"/>
    <property type="evidence" value="ECO:0007669"/>
    <property type="project" value="UniProtKB-EC"/>
</dbReference>
<feature type="region of interest" description="Disordered" evidence="9">
    <location>
        <begin position="288"/>
        <end position="307"/>
    </location>
</feature>